<gene>
    <name evidence="2" type="ORF">PL9214640271</name>
</gene>
<accession>A0A1J1LNY7</accession>
<protein>
    <recommendedName>
        <fullName evidence="4">DUF928 domain-containing protein</fullName>
    </recommendedName>
</protein>
<name>A0A1J1LNY7_9CYAN</name>
<keyword evidence="3" id="KW-1185">Reference proteome</keyword>
<evidence type="ECO:0000313" key="3">
    <source>
        <dbReference type="Proteomes" id="UP000184315"/>
    </source>
</evidence>
<evidence type="ECO:0000313" key="2">
    <source>
        <dbReference type="EMBL" id="CUR34264.1"/>
    </source>
</evidence>
<organism evidence="2 3">
    <name type="scientific">Planktothrix tepida PCC 9214</name>
    <dbReference type="NCBI Taxonomy" id="671072"/>
    <lineage>
        <taxon>Bacteria</taxon>
        <taxon>Bacillati</taxon>
        <taxon>Cyanobacteriota</taxon>
        <taxon>Cyanophyceae</taxon>
        <taxon>Oscillatoriophycideae</taxon>
        <taxon>Oscillatoriales</taxon>
        <taxon>Microcoleaceae</taxon>
        <taxon>Planktothrix</taxon>
    </lineage>
</organism>
<proteinExistence type="predicted"/>
<feature type="region of interest" description="Disordered" evidence="1">
    <location>
        <begin position="35"/>
        <end position="97"/>
    </location>
</feature>
<evidence type="ECO:0008006" key="4">
    <source>
        <dbReference type="Google" id="ProtNLM"/>
    </source>
</evidence>
<sequence length="291" mass="32419">MFFLHRATLGLTLLLQIILGNSLIVPIAHSASLPPLGGDEQQGITPRQGDKAQNSEPSSPTGHSPFTNWNAFTPPQRGVPGRREGGGTRGGDCPSPVTALIPESTMGRTASKQPAFFLYIPGTLDQKVTEFEITDEIDKTLYKTTFTLNIDRPGIVGIQWSPNSKFITLEDDKNYRWYLTIKCDVSDSSKDILVSGWINLATLTNDQKRQLEQTQDPLEKLKLYVQQGLWYETIATLASLRLEQSRDVAIKNQWNQLLQSIGFDPALKETQNEKNKAQTILDAPILKIQIN</sequence>
<dbReference type="EMBL" id="CZDF01000171">
    <property type="protein sequence ID" value="CUR34264.1"/>
    <property type="molecule type" value="Genomic_DNA"/>
</dbReference>
<dbReference type="InterPro" id="IPR010328">
    <property type="entry name" value="DUF928"/>
</dbReference>
<dbReference type="Proteomes" id="UP000184315">
    <property type="component" value="Unassembled WGS sequence"/>
</dbReference>
<dbReference type="Pfam" id="PF06051">
    <property type="entry name" value="DUF928"/>
    <property type="match status" value="1"/>
</dbReference>
<reference evidence="3" key="1">
    <citation type="submission" date="2015-10" db="EMBL/GenBank/DDBJ databases">
        <authorList>
            <person name="Regsiter A."/>
            <person name="william w."/>
        </authorList>
    </citation>
    <scope>NUCLEOTIDE SEQUENCE [LARGE SCALE GENOMIC DNA]</scope>
</reference>
<feature type="compositionally biased region" description="Polar residues" evidence="1">
    <location>
        <begin position="51"/>
        <end position="73"/>
    </location>
</feature>
<dbReference type="STRING" id="671072.PL9214640271"/>
<evidence type="ECO:0000256" key="1">
    <source>
        <dbReference type="SAM" id="MobiDB-lite"/>
    </source>
</evidence>
<dbReference type="AlphaFoldDB" id="A0A1J1LNY7"/>